<dbReference type="PANTHER" id="PTHR42915:SF1">
    <property type="entry name" value="PEPTIDOGLYCAN BETA-N-ACETYLMURAMIDASE NAMZ"/>
    <property type="match status" value="1"/>
</dbReference>
<feature type="domain" description="Peptidoglycan beta-N-acetylmuramidase NamZ C-terminal" evidence="2">
    <location>
        <begin position="225"/>
        <end position="380"/>
    </location>
</feature>
<name>A0A8J8SGG0_9FIRM</name>
<reference evidence="3" key="1">
    <citation type="submission" date="2020-07" db="EMBL/GenBank/DDBJ databases">
        <title>Vallitalea pronyensis genome.</title>
        <authorList>
            <person name="Postec A."/>
        </authorList>
    </citation>
    <scope>NUCLEOTIDE SEQUENCE</scope>
    <source>
        <strain evidence="3">FatNI3</strain>
    </source>
</reference>
<dbReference type="PANTHER" id="PTHR42915">
    <property type="entry name" value="HYPOTHETICAL 460 KDA PROTEIN IN FEUA-SIGW INTERGENIC REGION [PRECURSOR]"/>
    <property type="match status" value="1"/>
</dbReference>
<dbReference type="GO" id="GO:0033922">
    <property type="term" value="F:peptidoglycan beta-N-acetylmuramidase activity"/>
    <property type="evidence" value="ECO:0007669"/>
    <property type="project" value="InterPro"/>
</dbReference>
<accession>A0A8J8SGG0</accession>
<dbReference type="InterPro" id="IPR048502">
    <property type="entry name" value="NamZ_N"/>
</dbReference>
<feature type="domain" description="Peptidoglycan beta-N-acetylmuramidase NamZ N-terminal" evidence="1">
    <location>
        <begin position="22"/>
        <end position="221"/>
    </location>
</feature>
<dbReference type="InterPro" id="IPR048503">
    <property type="entry name" value="NamZ_C"/>
</dbReference>
<proteinExistence type="predicted"/>
<dbReference type="PIRSF" id="PIRSF016719">
    <property type="entry name" value="UCP016719"/>
    <property type="match status" value="1"/>
</dbReference>
<evidence type="ECO:0000313" key="3">
    <source>
        <dbReference type="EMBL" id="QUI22317.1"/>
    </source>
</evidence>
<dbReference type="Gene3D" id="3.90.1150.140">
    <property type="match status" value="1"/>
</dbReference>
<dbReference type="KEGG" id="vpy:HZI73_08395"/>
<dbReference type="RefSeq" id="WP_212697801.1">
    <property type="nucleotide sequence ID" value="NZ_CP058649.1"/>
</dbReference>
<organism evidence="3 4">
    <name type="scientific">Vallitalea pronyensis</name>
    <dbReference type="NCBI Taxonomy" id="1348613"/>
    <lineage>
        <taxon>Bacteria</taxon>
        <taxon>Bacillati</taxon>
        <taxon>Bacillota</taxon>
        <taxon>Clostridia</taxon>
        <taxon>Lachnospirales</taxon>
        <taxon>Vallitaleaceae</taxon>
        <taxon>Vallitalea</taxon>
    </lineage>
</organism>
<dbReference type="EMBL" id="CP058649">
    <property type="protein sequence ID" value="QUI22317.1"/>
    <property type="molecule type" value="Genomic_DNA"/>
</dbReference>
<dbReference type="Pfam" id="PF20732">
    <property type="entry name" value="NamZ_C"/>
    <property type="match status" value="1"/>
</dbReference>
<evidence type="ECO:0000313" key="4">
    <source>
        <dbReference type="Proteomes" id="UP000683246"/>
    </source>
</evidence>
<evidence type="ECO:0000259" key="1">
    <source>
        <dbReference type="Pfam" id="PF07075"/>
    </source>
</evidence>
<evidence type="ECO:0000259" key="2">
    <source>
        <dbReference type="Pfam" id="PF20732"/>
    </source>
</evidence>
<dbReference type="Proteomes" id="UP000683246">
    <property type="component" value="Chromosome"/>
</dbReference>
<protein>
    <submittedName>
        <fullName evidence="3">DUF1343 domain-containing protein</fullName>
    </submittedName>
</protein>
<dbReference type="Pfam" id="PF07075">
    <property type="entry name" value="NamZ_N"/>
    <property type="match status" value="1"/>
</dbReference>
<dbReference type="InterPro" id="IPR008302">
    <property type="entry name" value="NamZ"/>
</dbReference>
<sequence>MVHKGIDRLKAYDHTFRNKRLGLITSISGVNNGLSSTIELLHEAYTLQALFAPEHGVRGDRDAGQLVDTYMDERTGLTVYSLYRKDSKRLTKEMLADIDAVVYDIQDIGARYYTFISTLIYAIEDCATYGKELIVLDRPNPLGGMKIEGNVLDPAYTSFVGAYPLATRYGLTIGELACMVKDEQGIPCDLTIIPCEGWKRQMLFHNTKQIWVMPSLGIPRFETSLLYIGTCLFEGTNVSEGRGTSCPFEIIGAPYIEGDKLVQYLREKELLGVAFTPAYFTPTSSKHTGVFCNGVHLHITDYERFDSYKTGLVLMESIRDMYPNDFQILSPPKAGKRPFISLLSGNSMFENPTWNANALLESNEEELHAFQQRKETYHLYD</sequence>
<gene>
    <name evidence="3" type="ORF">HZI73_08395</name>
</gene>
<dbReference type="Gene3D" id="3.40.50.12170">
    <property type="entry name" value="Uncharacterised protein PF07075, DUF1343"/>
    <property type="match status" value="1"/>
</dbReference>
<keyword evidence="4" id="KW-1185">Reference proteome</keyword>
<dbReference type="AlphaFoldDB" id="A0A8J8SGG0"/>